<dbReference type="GO" id="GO:0043856">
    <property type="term" value="F:anti-sigma factor antagonist activity"/>
    <property type="evidence" value="ECO:0007669"/>
    <property type="project" value="InterPro"/>
</dbReference>
<dbReference type="CDD" id="cd07043">
    <property type="entry name" value="STAS_anti-anti-sigma_factors"/>
    <property type="match status" value="1"/>
</dbReference>
<proteinExistence type="inferred from homology"/>
<evidence type="ECO:0000313" key="4">
    <source>
        <dbReference type="EMBL" id="CDM66889.1"/>
    </source>
</evidence>
<organism evidence="4 5">
    <name type="scientific">Pyrinomonas methylaliphatogenes</name>
    <dbReference type="NCBI Taxonomy" id="454194"/>
    <lineage>
        <taxon>Bacteria</taxon>
        <taxon>Pseudomonadati</taxon>
        <taxon>Acidobacteriota</taxon>
        <taxon>Blastocatellia</taxon>
        <taxon>Blastocatellales</taxon>
        <taxon>Pyrinomonadaceae</taxon>
        <taxon>Pyrinomonas</taxon>
    </lineage>
</organism>
<dbReference type="EMBL" id="CBXV010000008">
    <property type="protein sequence ID" value="CDM66889.1"/>
    <property type="molecule type" value="Genomic_DNA"/>
</dbReference>
<dbReference type="PROSITE" id="PS50801">
    <property type="entry name" value="STAS"/>
    <property type="match status" value="1"/>
</dbReference>
<feature type="domain" description="STAS" evidence="3">
    <location>
        <begin position="4"/>
        <end position="114"/>
    </location>
</feature>
<evidence type="ECO:0000256" key="1">
    <source>
        <dbReference type="ARBA" id="ARBA00009013"/>
    </source>
</evidence>
<evidence type="ECO:0000259" key="3">
    <source>
        <dbReference type="PROSITE" id="PS50801"/>
    </source>
</evidence>
<dbReference type="SUPFAM" id="SSF52091">
    <property type="entry name" value="SpoIIaa-like"/>
    <property type="match status" value="1"/>
</dbReference>
<keyword evidence="5" id="KW-1185">Reference proteome</keyword>
<dbReference type="InterPro" id="IPR036513">
    <property type="entry name" value="STAS_dom_sf"/>
</dbReference>
<reference evidence="4 5" key="1">
    <citation type="submission" date="2013-12" db="EMBL/GenBank/DDBJ databases">
        <authorList>
            <person name="Stott M."/>
        </authorList>
    </citation>
    <scope>NUCLEOTIDE SEQUENCE [LARGE SCALE GENOMIC DNA]</scope>
    <source>
        <strain evidence="4 5">K22</strain>
    </source>
</reference>
<name>A0A0B6X2X8_9BACT</name>
<evidence type="ECO:0000256" key="2">
    <source>
        <dbReference type="RuleBase" id="RU003749"/>
    </source>
</evidence>
<dbReference type="AlphaFoldDB" id="A0A0B6X2X8"/>
<sequence length="115" mass="12354">MAELTIKERQAGDVTILDLTGKITIGEGSVALRSAIRRLLAEGKKKILLNLGGVSYVDSSGIGELVSSYTAVNKENGQLKLLNLTQKIQDLLAITKLLTVFDVYDDEAAALESFS</sequence>
<dbReference type="InterPro" id="IPR002645">
    <property type="entry name" value="STAS_dom"/>
</dbReference>
<dbReference type="Gene3D" id="3.30.750.24">
    <property type="entry name" value="STAS domain"/>
    <property type="match status" value="1"/>
</dbReference>
<dbReference type="PANTHER" id="PTHR33495">
    <property type="entry name" value="ANTI-SIGMA FACTOR ANTAGONIST TM_1081-RELATED-RELATED"/>
    <property type="match status" value="1"/>
</dbReference>
<dbReference type="RefSeq" id="WP_041978387.1">
    <property type="nucleotide sequence ID" value="NZ_CBXV010000008.1"/>
</dbReference>
<dbReference type="Proteomes" id="UP000031518">
    <property type="component" value="Unassembled WGS sequence"/>
</dbReference>
<evidence type="ECO:0000313" key="5">
    <source>
        <dbReference type="Proteomes" id="UP000031518"/>
    </source>
</evidence>
<dbReference type="OrthoDB" id="9793697at2"/>
<dbReference type="STRING" id="454194.PYK22_02930"/>
<reference evidence="4 5" key="2">
    <citation type="submission" date="2015-01" db="EMBL/GenBank/DDBJ databases">
        <title>Complete genome sequence of Pyrinomonas methylaliphatogenes type strain K22T.</title>
        <authorList>
            <person name="Lee K.C.Y."/>
            <person name="Power J.F."/>
            <person name="Dunfield P.F."/>
            <person name="Morgan X.C."/>
            <person name="Huttenhower C."/>
            <person name="Stott M.B."/>
        </authorList>
    </citation>
    <scope>NUCLEOTIDE SEQUENCE [LARGE SCALE GENOMIC DNA]</scope>
    <source>
        <strain evidence="4 5">K22</strain>
    </source>
</reference>
<dbReference type="Pfam" id="PF01740">
    <property type="entry name" value="STAS"/>
    <property type="match status" value="1"/>
</dbReference>
<comment type="similarity">
    <text evidence="1 2">Belongs to the anti-sigma-factor antagonist family.</text>
</comment>
<protein>
    <recommendedName>
        <fullName evidence="2">Anti-sigma factor antagonist</fullName>
    </recommendedName>
</protein>
<dbReference type="InterPro" id="IPR003658">
    <property type="entry name" value="Anti-sigma_ant"/>
</dbReference>
<dbReference type="NCBIfam" id="TIGR00377">
    <property type="entry name" value="ant_ant_sig"/>
    <property type="match status" value="1"/>
</dbReference>
<gene>
    <name evidence="4" type="ORF">PYK22_02930</name>
</gene>
<accession>A0A0B6X2X8</accession>